<gene>
    <name evidence="2" type="ORF">IM816_14465</name>
</gene>
<feature type="transmembrane region" description="Helical" evidence="1">
    <location>
        <begin position="173"/>
        <end position="190"/>
    </location>
</feature>
<feature type="transmembrane region" description="Helical" evidence="1">
    <location>
        <begin position="91"/>
        <end position="110"/>
    </location>
</feature>
<reference evidence="2" key="1">
    <citation type="submission" date="2020-10" db="EMBL/GenBank/DDBJ databases">
        <title>Whole-genome sequence of Luteibacter sp. EIF3.</title>
        <authorList>
            <person name="Friedrich I."/>
            <person name="Hertel R."/>
            <person name="Daniel R."/>
        </authorList>
    </citation>
    <scope>NUCLEOTIDE SEQUENCE</scope>
    <source>
        <strain evidence="2">EIF3</strain>
    </source>
</reference>
<keyword evidence="1" id="KW-0812">Transmembrane</keyword>
<name>A0ABY4T4H5_9GAMM</name>
<sequence>MSREAASSMGPETGQWVNFALRCVAALVALVFAQWVLVPGFLALDVPSHSDLWRYYATAHDMPLRTAVVSPRPLMVVALHVLSVIESPRLFFFVLNLPAVLFVASLSMAAGRFTRLATSHVVFFLLCLMIFGTPTFYELNPLDYGGLLSGVFFAFEVLLLCHARDRATDGDPLKYWALVAGSALLGYLSFETKPTFAALIPLAPIVLCERYSARKIMGVCGACAGVIVLSVAKDVLLKSPFIDVSDGASPYKVGTSPVIVLEAASFYVRKIFIWPLIPIAAFGMWRAWRHGRMMFCVTLLAPILAVLPMCAIPSRLLEMYSWYGTAVLGVLLASLFSVRGQKWVRWIASVLVVIGFAAGVMGADRKGREAQWTISNHLLNSATLRGLEALQSRITPRERILVTGTLGPFSPFNNDRFIATTTPVRFSWNVAYPPAREALVRISHDSALHIPRASVDFRAYDRVAIFGAGGELAELRPASEFLSMPDYDIALLFYCRDGLDSKDQKLPQALECLNQFGEYAAAESYGQRMGESSGNQWVWYWTGRASEALGHSSEAFKAYEKAASIERAAVFVDAAERVKGG</sequence>
<evidence type="ECO:0000256" key="1">
    <source>
        <dbReference type="SAM" id="Phobius"/>
    </source>
</evidence>
<dbReference type="Proteomes" id="UP001056681">
    <property type="component" value="Chromosome"/>
</dbReference>
<feature type="transmembrane region" description="Helical" evidence="1">
    <location>
        <begin position="19"/>
        <end position="44"/>
    </location>
</feature>
<protein>
    <recommendedName>
        <fullName evidence="4">Dolichyl-phosphate-mannose-protein mannosyltransferase</fullName>
    </recommendedName>
</protein>
<dbReference type="EMBL" id="CP063231">
    <property type="protein sequence ID" value="URL57804.1"/>
    <property type="molecule type" value="Genomic_DNA"/>
</dbReference>
<keyword evidence="3" id="KW-1185">Reference proteome</keyword>
<feature type="transmembrane region" description="Helical" evidence="1">
    <location>
        <begin position="320"/>
        <end position="336"/>
    </location>
</feature>
<accession>A0ABY4T4H5</accession>
<organism evidence="2 3">
    <name type="scientific">Luteibacter flocculans</name>
    <dbReference type="NCBI Taxonomy" id="2780091"/>
    <lineage>
        <taxon>Bacteria</taxon>
        <taxon>Pseudomonadati</taxon>
        <taxon>Pseudomonadota</taxon>
        <taxon>Gammaproteobacteria</taxon>
        <taxon>Lysobacterales</taxon>
        <taxon>Rhodanobacteraceae</taxon>
        <taxon>Luteibacter</taxon>
    </lineage>
</organism>
<feature type="transmembrane region" description="Helical" evidence="1">
    <location>
        <begin position="343"/>
        <end position="363"/>
    </location>
</feature>
<feature type="transmembrane region" description="Helical" evidence="1">
    <location>
        <begin position="271"/>
        <end position="288"/>
    </location>
</feature>
<keyword evidence="1" id="KW-1133">Transmembrane helix</keyword>
<evidence type="ECO:0008006" key="4">
    <source>
        <dbReference type="Google" id="ProtNLM"/>
    </source>
</evidence>
<evidence type="ECO:0000313" key="2">
    <source>
        <dbReference type="EMBL" id="URL57804.1"/>
    </source>
</evidence>
<evidence type="ECO:0000313" key="3">
    <source>
        <dbReference type="Proteomes" id="UP001056681"/>
    </source>
</evidence>
<feature type="transmembrane region" description="Helical" evidence="1">
    <location>
        <begin position="117"/>
        <end position="137"/>
    </location>
</feature>
<feature type="transmembrane region" description="Helical" evidence="1">
    <location>
        <begin position="295"/>
        <end position="314"/>
    </location>
</feature>
<keyword evidence="1" id="KW-0472">Membrane</keyword>
<dbReference type="RefSeq" id="WP_250338616.1">
    <property type="nucleotide sequence ID" value="NZ_CP063231.1"/>
</dbReference>
<feature type="transmembrane region" description="Helical" evidence="1">
    <location>
        <begin position="143"/>
        <end position="161"/>
    </location>
</feature>
<proteinExistence type="predicted"/>